<dbReference type="PANTHER" id="PTHR43640:SF1">
    <property type="entry name" value="THIOREDOXIN-DEPENDENT PEROXIREDOXIN"/>
    <property type="match status" value="1"/>
</dbReference>
<evidence type="ECO:0000313" key="4">
    <source>
        <dbReference type="Proteomes" id="UP000566324"/>
    </source>
</evidence>
<dbReference type="InterPro" id="IPR047262">
    <property type="entry name" value="PRX-like1"/>
</dbReference>
<proteinExistence type="predicted"/>
<feature type="chain" id="PRO_5031213128" evidence="1">
    <location>
        <begin position="20"/>
        <end position="201"/>
    </location>
</feature>
<evidence type="ECO:0000256" key="1">
    <source>
        <dbReference type="SAM" id="SignalP"/>
    </source>
</evidence>
<name>A0A7W7B3A3_9SPHN</name>
<reference evidence="3 4" key="1">
    <citation type="submission" date="2020-08" db="EMBL/GenBank/DDBJ databases">
        <title>Genomic Encyclopedia of Type Strains, Phase IV (KMG-IV): sequencing the most valuable type-strain genomes for metagenomic binning, comparative biology and taxonomic classification.</title>
        <authorList>
            <person name="Goeker M."/>
        </authorList>
    </citation>
    <scope>NUCLEOTIDE SEQUENCE [LARGE SCALE GENOMIC DNA]</scope>
    <source>
        <strain evidence="3 4">DSM 17328</strain>
    </source>
</reference>
<sequence>MKTAIAAFAAIAFAVPAIAAPQVGKPAPAFTAQTAAGTTVSLKDYAGKTVVLEWMNSGCPFVKKHYDSGNMQKLQADAKAKGVVWLTVNSSAPGKQGHVDGALAAKEMKDWKSQPTAYLLDPAGKVGKAYDARATPHMYVIDGKGVLRYAGAIDDKPTANPADIKGAKNYVTAALGAVAAGRAVADPVTRAYGCTVKYPDA</sequence>
<feature type="domain" description="Thioredoxin" evidence="2">
    <location>
        <begin position="21"/>
        <end position="176"/>
    </location>
</feature>
<organism evidence="3 4">
    <name type="scientific">Sphingosinicella soli</name>
    <dbReference type="NCBI Taxonomy" id="333708"/>
    <lineage>
        <taxon>Bacteria</taxon>
        <taxon>Pseudomonadati</taxon>
        <taxon>Pseudomonadota</taxon>
        <taxon>Alphaproteobacteria</taxon>
        <taxon>Sphingomonadales</taxon>
        <taxon>Sphingosinicellaceae</taxon>
        <taxon>Sphingosinicella</taxon>
    </lineage>
</organism>
<gene>
    <name evidence="3" type="ORF">GGQ98_001870</name>
</gene>
<dbReference type="GO" id="GO:0016491">
    <property type="term" value="F:oxidoreductase activity"/>
    <property type="evidence" value="ECO:0007669"/>
    <property type="project" value="InterPro"/>
</dbReference>
<evidence type="ECO:0000313" key="3">
    <source>
        <dbReference type="EMBL" id="MBB4632250.1"/>
    </source>
</evidence>
<dbReference type="Gene3D" id="3.40.30.10">
    <property type="entry name" value="Glutaredoxin"/>
    <property type="match status" value="1"/>
</dbReference>
<dbReference type="EMBL" id="JACHNZ010000019">
    <property type="protein sequence ID" value="MBB4632250.1"/>
    <property type="molecule type" value="Genomic_DNA"/>
</dbReference>
<dbReference type="SUPFAM" id="SSF52833">
    <property type="entry name" value="Thioredoxin-like"/>
    <property type="match status" value="1"/>
</dbReference>
<keyword evidence="4" id="KW-1185">Reference proteome</keyword>
<evidence type="ECO:0000259" key="2">
    <source>
        <dbReference type="PROSITE" id="PS51352"/>
    </source>
</evidence>
<dbReference type="PANTHER" id="PTHR43640">
    <property type="entry name" value="OS07G0260300 PROTEIN"/>
    <property type="match status" value="1"/>
</dbReference>
<dbReference type="Pfam" id="PF08534">
    <property type="entry name" value="Redoxin"/>
    <property type="match status" value="1"/>
</dbReference>
<dbReference type="InterPro" id="IPR013766">
    <property type="entry name" value="Thioredoxin_domain"/>
</dbReference>
<dbReference type="AlphaFoldDB" id="A0A7W7B3A3"/>
<comment type="caution">
    <text evidence="3">The sequence shown here is derived from an EMBL/GenBank/DDBJ whole genome shotgun (WGS) entry which is preliminary data.</text>
</comment>
<dbReference type="Proteomes" id="UP000566324">
    <property type="component" value="Unassembled WGS sequence"/>
</dbReference>
<accession>A0A7W7B3A3</accession>
<protein>
    <submittedName>
        <fullName evidence="3">Peroxiredoxin</fullName>
    </submittedName>
</protein>
<dbReference type="InterPro" id="IPR036249">
    <property type="entry name" value="Thioredoxin-like_sf"/>
</dbReference>
<keyword evidence="1" id="KW-0732">Signal</keyword>
<feature type="signal peptide" evidence="1">
    <location>
        <begin position="1"/>
        <end position="19"/>
    </location>
</feature>
<dbReference type="PROSITE" id="PS51352">
    <property type="entry name" value="THIOREDOXIN_2"/>
    <property type="match status" value="1"/>
</dbReference>
<dbReference type="InterPro" id="IPR013740">
    <property type="entry name" value="Redoxin"/>
</dbReference>
<dbReference type="RefSeq" id="WP_184068452.1">
    <property type="nucleotide sequence ID" value="NZ_JACHNZ010000019.1"/>
</dbReference>